<dbReference type="Proteomes" id="UP000318122">
    <property type="component" value="Segment"/>
</dbReference>
<sequence length="126" mass="14094">MSAKYTFWAWGVKVRNAPLKLALLQLADNANDDGVSWYSVPKMASRCDMSERALQGHIKELVAAGLLSIKERPGTSRIYQLQYQEAQLIAPQILHHTPAEVAPPPRRSCTTPPQKLRTILTMNLTI</sequence>
<proteinExistence type="predicted"/>
<dbReference type="Gene3D" id="1.10.10.10">
    <property type="entry name" value="Winged helix-like DNA-binding domain superfamily/Winged helix DNA-binding domain"/>
    <property type="match status" value="1"/>
</dbReference>
<organism evidence="1 2">
    <name type="scientific">Aeromonas phage 2_D05</name>
    <dbReference type="NCBI Taxonomy" id="2588098"/>
    <lineage>
        <taxon>Viruses</taxon>
        <taxon>Duplodnaviria</taxon>
        <taxon>Heunggongvirae</taxon>
        <taxon>Uroviricota</taxon>
        <taxon>Caudoviricetes</taxon>
        <taxon>Kunmingvirus</taxon>
        <taxon>Kunmingvirus kv2D05</taxon>
    </lineage>
</organism>
<accession>A0A4Y5TWR7</accession>
<dbReference type="EMBL" id="MK804891">
    <property type="protein sequence ID" value="QDB73854.1"/>
    <property type="molecule type" value="Genomic_DNA"/>
</dbReference>
<dbReference type="Pfam" id="PF13730">
    <property type="entry name" value="HTH_36"/>
    <property type="match status" value="1"/>
</dbReference>
<evidence type="ECO:0000313" key="1">
    <source>
        <dbReference type="EMBL" id="QDB73854.1"/>
    </source>
</evidence>
<evidence type="ECO:0000313" key="2">
    <source>
        <dbReference type="Proteomes" id="UP000318122"/>
    </source>
</evidence>
<keyword evidence="2" id="KW-1185">Reference proteome</keyword>
<protein>
    <submittedName>
        <fullName evidence="1">Putative DnaA recombination protein</fullName>
    </submittedName>
</protein>
<reference evidence="1 2" key="1">
    <citation type="submission" date="2019-04" db="EMBL/GenBank/DDBJ databases">
        <title>Nine Novel Phages from a Plateau Lake in Southwest China Provide Insights into Aeromonas Phage Diversity.</title>
        <authorList>
            <person name="Xiao W."/>
        </authorList>
    </citation>
    <scope>NUCLEOTIDE SEQUENCE [LARGE SCALE GENOMIC DNA]</scope>
</reference>
<name>A0A4Y5TWR7_9CAUD</name>
<gene>
    <name evidence="1" type="ORF">2D05_023</name>
</gene>
<dbReference type="InterPro" id="IPR036388">
    <property type="entry name" value="WH-like_DNA-bd_sf"/>
</dbReference>